<evidence type="ECO:0000313" key="2">
    <source>
        <dbReference type="EMBL" id="BAX57689.1"/>
    </source>
</evidence>
<evidence type="ECO:0000256" key="1">
    <source>
        <dbReference type="SAM" id="MobiDB-lite"/>
    </source>
</evidence>
<sequence>MRADARAPQPLPEVRLAVRDLLSRAPGFRALAPDDRRTLSQALVRVCAAAMNLLLEEARSDADARHVQRAAGPEEAPRMPAATALSNAGQAFSGVATDKLASTTQRILNAVSFPRFVSDLINGVFKAITDSNQQQMQSFLDLLRNVATTTDDFADANLGPDRARQWLVDSFPGSFELAGDDTSGDDGGGRSPGDADTSRTVRLKDGAAMPPDGALRAVLGLGPNESVPSGDPEAVLLPFARRALAQQRQQLLGTMVMLGMQRIVIESGRLNASMRFHIDTRSAAAADEGSRFDFQNKIDAKGSFNVGVWGAEAKMSNTIAYVSTQKTQTTEEMNTDLDLNSGVELYFKTDYLPLDRFAGKGQVDRIKANTLNPDAEEKAAIAARGEREANAEKAQASRLAALDKELAPPADTGAAPASPGTPAPAAHPGAAGGTGAAGGAGGSGGSGGTGTAGGAGAAGSTGGGTSAGHPAPHANPATPAAGASHPAPSHGQAAASPA</sequence>
<feature type="compositionally biased region" description="Low complexity" evidence="1">
    <location>
        <begin position="467"/>
        <end position="491"/>
    </location>
</feature>
<gene>
    <name evidence="2" type="ORF">BSFP_004820</name>
</gene>
<organism evidence="2 3">
    <name type="scientific">Burkholderia stabilis</name>
    <dbReference type="NCBI Taxonomy" id="95485"/>
    <lineage>
        <taxon>Bacteria</taxon>
        <taxon>Pseudomonadati</taxon>
        <taxon>Pseudomonadota</taxon>
        <taxon>Betaproteobacteria</taxon>
        <taxon>Burkholderiales</taxon>
        <taxon>Burkholderiaceae</taxon>
        <taxon>Burkholderia</taxon>
        <taxon>Burkholderia cepacia complex</taxon>
    </lineage>
</organism>
<proteinExistence type="predicted"/>
<protein>
    <submittedName>
        <fullName evidence="2">Uncharacterized protein</fullName>
    </submittedName>
</protein>
<dbReference type="AlphaFoldDB" id="A0A1Y1BH96"/>
<accession>A0A1Y1BH96</accession>
<dbReference type="EMBL" id="AP018111">
    <property type="protein sequence ID" value="BAX57689.1"/>
    <property type="molecule type" value="Genomic_DNA"/>
</dbReference>
<feature type="compositionally biased region" description="Basic and acidic residues" evidence="1">
    <location>
        <begin position="196"/>
        <end position="205"/>
    </location>
</feature>
<feature type="region of interest" description="Disordered" evidence="1">
    <location>
        <begin position="177"/>
        <end position="207"/>
    </location>
</feature>
<feature type="compositionally biased region" description="Low complexity" evidence="1">
    <location>
        <begin position="408"/>
        <end position="429"/>
    </location>
</feature>
<feature type="compositionally biased region" description="Gly residues" evidence="1">
    <location>
        <begin position="430"/>
        <end position="466"/>
    </location>
</feature>
<feature type="region of interest" description="Disordered" evidence="1">
    <location>
        <begin position="408"/>
        <end position="498"/>
    </location>
</feature>
<name>A0A1Y1BH96_9BURK</name>
<dbReference type="Proteomes" id="UP000218432">
    <property type="component" value="Chromosome 1"/>
</dbReference>
<evidence type="ECO:0000313" key="3">
    <source>
        <dbReference type="Proteomes" id="UP000218432"/>
    </source>
</evidence>
<reference evidence="2 3" key="1">
    <citation type="journal article" date="2017" name="Genome Announc.">
        <title>Complete Genome Sequence of Burkholderia stabilis FERMP-21014.</title>
        <authorList>
            <person name="Konishi K."/>
            <person name="Kumagai T."/>
            <person name="Sakasegawa S."/>
            <person name="Tamura T."/>
        </authorList>
    </citation>
    <scope>NUCLEOTIDE SEQUENCE [LARGE SCALE GENOMIC DNA]</scope>
    <source>
        <strain evidence="2 3">FERMP-21014</strain>
    </source>
</reference>
<dbReference type="RefSeq" id="WP_157776327.1">
    <property type="nucleotide sequence ID" value="NZ_AP018111.1"/>
</dbReference>